<evidence type="ECO:0000313" key="11">
    <source>
        <dbReference type="Proteomes" id="UP000318055"/>
    </source>
</evidence>
<evidence type="ECO:0000256" key="4">
    <source>
        <dbReference type="ARBA" id="ARBA00022656"/>
    </source>
</evidence>
<comment type="subcellular location">
    <subcellularLocation>
        <location evidence="1">Membrane</location>
    </subcellularLocation>
    <subcellularLocation>
        <location evidence="2">Secreted</location>
    </subcellularLocation>
</comment>
<protein>
    <recommendedName>
        <fullName evidence="9">Haemolysin-type calcium binding-related domain-containing protein</fullName>
    </recommendedName>
</protein>
<evidence type="ECO:0000256" key="7">
    <source>
        <dbReference type="ARBA" id="ARBA00023136"/>
    </source>
</evidence>
<keyword evidence="3" id="KW-0964">Secreted</keyword>
<dbReference type="OrthoDB" id="7586325at2"/>
<dbReference type="Pfam" id="PF00353">
    <property type="entry name" value="HemolysinCabind"/>
    <property type="match status" value="10"/>
</dbReference>
<dbReference type="Proteomes" id="UP000318055">
    <property type="component" value="Chromosome"/>
</dbReference>
<keyword evidence="6" id="KW-0843">Virulence</keyword>
<evidence type="ECO:0000256" key="1">
    <source>
        <dbReference type="ARBA" id="ARBA00004370"/>
    </source>
</evidence>
<dbReference type="KEGG" id="ssua:FPZ54_02840"/>
<reference evidence="10 11" key="1">
    <citation type="submission" date="2019-07" db="EMBL/GenBank/DDBJ databases">
        <title>Sphingomonas alkalisoli sp. nov., isolated from rhizosphere soil of Suaedae salsa.</title>
        <authorList>
            <person name="Zhang H."/>
            <person name="Xu L."/>
            <person name="Zhang J.-X."/>
            <person name="Sun J.-Q."/>
        </authorList>
    </citation>
    <scope>NUCLEOTIDE SEQUENCE [LARGE SCALE GENOMIC DNA]</scope>
    <source>
        <strain evidence="10 11">XS-10</strain>
    </source>
</reference>
<feature type="region of interest" description="Disordered" evidence="8">
    <location>
        <begin position="973"/>
        <end position="1010"/>
    </location>
</feature>
<dbReference type="GO" id="GO:0005576">
    <property type="term" value="C:extracellular region"/>
    <property type="evidence" value="ECO:0007669"/>
    <property type="project" value="UniProtKB-SubCell"/>
</dbReference>
<dbReference type="InterPro" id="IPR001343">
    <property type="entry name" value="Hemolysn_Ca-bd"/>
</dbReference>
<dbReference type="InterPro" id="IPR011049">
    <property type="entry name" value="Serralysin-like_metalloprot_C"/>
</dbReference>
<evidence type="ECO:0000256" key="8">
    <source>
        <dbReference type="SAM" id="MobiDB-lite"/>
    </source>
</evidence>
<accession>A0A518RC88</accession>
<dbReference type="RefSeq" id="WP_145844820.1">
    <property type="nucleotide sequence ID" value="NZ_CP042239.1"/>
</dbReference>
<dbReference type="GO" id="GO:0016020">
    <property type="term" value="C:membrane"/>
    <property type="evidence" value="ECO:0007669"/>
    <property type="project" value="UniProtKB-SubCell"/>
</dbReference>
<dbReference type="GO" id="GO:0090729">
    <property type="term" value="F:toxin activity"/>
    <property type="evidence" value="ECO:0007669"/>
    <property type="project" value="UniProtKB-KW"/>
</dbReference>
<dbReference type="EMBL" id="CP042239">
    <property type="protein sequence ID" value="QDX25065.1"/>
    <property type="molecule type" value="Genomic_DNA"/>
</dbReference>
<evidence type="ECO:0000259" key="9">
    <source>
        <dbReference type="Pfam" id="PF06594"/>
    </source>
</evidence>
<feature type="compositionally biased region" description="Polar residues" evidence="8">
    <location>
        <begin position="565"/>
        <end position="579"/>
    </location>
</feature>
<dbReference type="InterPro" id="IPR003995">
    <property type="entry name" value="RTX_toxin_determinant-A"/>
</dbReference>
<dbReference type="Pfam" id="PF06594">
    <property type="entry name" value="HCBP_related"/>
    <property type="match status" value="2"/>
</dbReference>
<gene>
    <name evidence="10" type="ORF">FPZ54_02840</name>
</gene>
<keyword evidence="4" id="KW-0800">Toxin</keyword>
<dbReference type="PROSITE" id="PS00330">
    <property type="entry name" value="HEMOLYSIN_CALCIUM"/>
    <property type="match status" value="8"/>
</dbReference>
<feature type="region of interest" description="Disordered" evidence="8">
    <location>
        <begin position="540"/>
        <end position="579"/>
    </location>
</feature>
<proteinExistence type="predicted"/>
<dbReference type="SUPFAM" id="SSF51120">
    <property type="entry name" value="beta-Roll"/>
    <property type="match status" value="8"/>
</dbReference>
<dbReference type="PANTHER" id="PTHR38340">
    <property type="entry name" value="S-LAYER PROTEIN"/>
    <property type="match status" value="1"/>
</dbReference>
<dbReference type="InterPro" id="IPR018511">
    <property type="entry name" value="Hemolysin-typ_Ca-bd_CS"/>
</dbReference>
<feature type="compositionally biased region" description="Low complexity" evidence="8">
    <location>
        <begin position="980"/>
        <end position="990"/>
    </location>
</feature>
<dbReference type="GO" id="GO:0005509">
    <property type="term" value="F:calcium ion binding"/>
    <property type="evidence" value="ECO:0007669"/>
    <property type="project" value="InterPro"/>
</dbReference>
<dbReference type="PANTHER" id="PTHR38340:SF1">
    <property type="entry name" value="S-LAYER PROTEIN"/>
    <property type="match status" value="1"/>
</dbReference>
<keyword evidence="11" id="KW-1185">Reference proteome</keyword>
<sequence length="1727" mass="176487">MSFTVALFQAYNGPNAALKLSSSNWSLFSNSLNLLVNNSIIANFFSTLSTSVGVITVERSPDPQKNAYWSETSKAISLTDTIYSGFQTNNPTGTPFTVDLTRTIFHELVHAKYHDTDNLISDKAAYQREERTVFLENTVYRAAFGGDERVGHGTVALPSASAVSYLDGMTLAEPGNANVFKFTSGATEIIKNYNNYNVSVSASSIYQYDHYISVILKSSSRLLFENGVVDNQKLTDVFAGVQAVDPASALDTAGKTILSVQTLRESLAIGLAGTAAGSDLLGSLRFFTLDQTAFQAVSAEAYADSYNGGPYRTYYGAASINTTTAPDVLAIDATALTGAIIVGGSGYNKNGINALDGGDDIKAGGGNDLLLAGNSRGTRVNLLDGGAGHDILIGGTGRDQLTGGDGDDLMLGGGGEDVFKGGAGKDIVSYTTASAGVSVDLSLRSGAGDFSTVVGLATAGAATDATGDKMGGIEIVIGSSYNDVLKGDGTGVTLFGAEGDDELFGKSNDILIGGAGRDTLHDGEGNSILSGGEGSDLFIGGPGSDDIWGGDEAAPGSPSDEEDTVSYSSGTKPVTISYDGSSETTAIRVGDGSGGTDALHSIEKIIGTAGRDVVNIVGQIAAGTNLTIDGGGGQGSSPQDTINFSKSTVGGAVTLDGAGSGTISTGANQFIHLTGFHTGIVGSNFDDNVTDTSTGHKNIDGGGGNDVISIAGTTGTGTLLGGFGDDVLTGGSGNDILNGGSGADHLFGGAGSDLLISRDHSEAFSTEVLDGGEGSDKLVAAGNVDGAVILRGGGGNDLFHSTASSLSGNGAVVVEFGVGAGHDEVIGTPVESSIDAPGGIAWNIAIDASSLSRDDVKIVWTPNVISQNGDIYEIRGDLALVIKSTGDSILFGDVTGFRRPAPGTSITDPVHWDNYTSGSIWGIDLPYILFSDGDEIFIDGITLVDFDMSGAGSYDQAAADYAGAIALPAGSQDGGDGADDLSGAAGDDTLSGGGGDDNFEGSAGNDTIDGGTGNDTLNLFGARGDYEVTENGPGEYAVTDLRDGAITTITNVENIYFIYNNEAAPVEDLFPIIGTAGDDNPLSGTPFDDQIEGWAGDDVIIAGGGNDRVTGGAGTDTIVEGSGDDTYFWNLGDGDDVITGGSASDGSDTLEFGPGITVDSLRYSGTPDGWGIKVWIEGDAGSITLDRLLDSGNRQIDQFRFADGSLLSRSQILAAAFSQIPTAGADHIYGSQGDDIIGGLAGDDIIDSRGGDDILAGGVGSDRIDGGDGIDAAYYFGASTDFGIALAPDGSVEVWDTLGDEGYDVLSGVEVLHFAGDGATIMVSGLPPLGSLVDDTIVGTARSETLYGFEGNDRLEGSGGADTLVGGIGADLLLGQIGADTLIGGDGDDMLTGGADDDIYRIAPGEGSDIIDDYGDGSGGSGGTDTLLLDVGITPGDVTVTQEFNGSGFVLEFAGTSDIITLRNSLPFNEWRIELVRFEDGTIWSHADLLAKSMERNGGDDVFYGDENGQIIDGGLGSDQLIGRAGNDVLIGGAGNDSLWGEAGNDTYLFSLGGGQDIIEDWRSPSNFNTLQFTAEIAPEDVVVGTDASGFDITIEFLNSSDSVTIKYMNIANNGINQILFADGTVWSDADILGLAQGGGSMAQATTAFESTEVQMQLPDASAQTVSAISDADRLAEAAGSFGAKFANARTFAFDGFEARLWGGQPDVVYLSRHNNDGAGNFDALRQ</sequence>
<evidence type="ECO:0000256" key="6">
    <source>
        <dbReference type="ARBA" id="ARBA00023026"/>
    </source>
</evidence>
<dbReference type="PRINTS" id="PR01488">
    <property type="entry name" value="RTXTOXINA"/>
</dbReference>
<dbReference type="PRINTS" id="PR00313">
    <property type="entry name" value="CABNDNGRPT"/>
</dbReference>
<feature type="domain" description="Haemolysin-type calcium binding-related" evidence="9">
    <location>
        <begin position="1450"/>
        <end position="1488"/>
    </location>
</feature>
<dbReference type="Gene3D" id="2.150.10.10">
    <property type="entry name" value="Serralysin-like metalloprotease, C-terminal"/>
    <property type="match status" value="8"/>
</dbReference>
<evidence type="ECO:0000256" key="5">
    <source>
        <dbReference type="ARBA" id="ARBA00022737"/>
    </source>
</evidence>
<evidence type="ECO:0000256" key="2">
    <source>
        <dbReference type="ARBA" id="ARBA00004613"/>
    </source>
</evidence>
<organism evidence="10 11">
    <name type="scientific">Sphingomonas suaedae</name>
    <dbReference type="NCBI Taxonomy" id="2599297"/>
    <lineage>
        <taxon>Bacteria</taxon>
        <taxon>Pseudomonadati</taxon>
        <taxon>Pseudomonadota</taxon>
        <taxon>Alphaproteobacteria</taxon>
        <taxon>Sphingomonadales</taxon>
        <taxon>Sphingomonadaceae</taxon>
        <taxon>Sphingomonas</taxon>
    </lineage>
</organism>
<keyword evidence="7" id="KW-0472">Membrane</keyword>
<evidence type="ECO:0000256" key="3">
    <source>
        <dbReference type="ARBA" id="ARBA00022525"/>
    </source>
</evidence>
<dbReference type="InterPro" id="IPR050557">
    <property type="entry name" value="RTX_toxin/Mannuronan_C5-epim"/>
</dbReference>
<feature type="domain" description="Haemolysin-type calcium binding-related" evidence="9">
    <location>
        <begin position="1592"/>
        <end position="1631"/>
    </location>
</feature>
<dbReference type="InterPro" id="IPR010566">
    <property type="entry name" value="Haemolys_ca-bd"/>
</dbReference>
<name>A0A518RC88_9SPHN</name>
<keyword evidence="5" id="KW-0677">Repeat</keyword>
<evidence type="ECO:0000313" key="10">
    <source>
        <dbReference type="EMBL" id="QDX25065.1"/>
    </source>
</evidence>